<dbReference type="KEGG" id="mmy:MSC_0393"/>
<protein>
    <recommendedName>
        <fullName evidence="4">Lipoprotein</fullName>
    </recommendedName>
</protein>
<feature type="compositionally biased region" description="Basic and acidic residues" evidence="1">
    <location>
        <begin position="57"/>
        <end position="77"/>
    </location>
</feature>
<feature type="region of interest" description="Disordered" evidence="1">
    <location>
        <begin position="52"/>
        <end position="133"/>
    </location>
</feature>
<sequence length="133" mass="14629">MLDIIYNEFQLYRIHNTGYLGGTFMKKLLTLLGSIGMVPSTAAIAVVCTDRATNTGSKEDDNSNQGEKSKPENEEKPASQPSGKTNDEGSEMPGDDPKPSIQPENPKEKQLEEEQKTLDNAKKVAEKAKGRCW</sequence>
<name>Q6MTL0_MYCMS</name>
<accession>Q6MTL0</accession>
<dbReference type="NCBIfam" id="NF045726">
    <property type="entry name" value="XXplasma_LP"/>
    <property type="match status" value="1"/>
</dbReference>
<dbReference type="Proteomes" id="UP000001016">
    <property type="component" value="Chromosome"/>
</dbReference>
<evidence type="ECO:0000313" key="2">
    <source>
        <dbReference type="EMBL" id="CAE77026.1"/>
    </source>
</evidence>
<dbReference type="AlphaFoldDB" id="Q6MTL0"/>
<gene>
    <name evidence="2" type="ordered locus">MSC_0393</name>
</gene>
<dbReference type="PATRIC" id="fig|272632.4.peg.426"/>
<evidence type="ECO:0000313" key="3">
    <source>
        <dbReference type="Proteomes" id="UP000001016"/>
    </source>
</evidence>
<evidence type="ECO:0008006" key="4">
    <source>
        <dbReference type="Google" id="ProtNLM"/>
    </source>
</evidence>
<proteinExistence type="predicted"/>
<dbReference type="HOGENOM" id="CLU_2180946_0_0_14"/>
<evidence type="ECO:0000256" key="1">
    <source>
        <dbReference type="SAM" id="MobiDB-lite"/>
    </source>
</evidence>
<keyword evidence="3" id="KW-1185">Reference proteome</keyword>
<organism evidence="2 3">
    <name type="scientific">Mycoplasma mycoides subsp. mycoides SC (strain CCUG 32753 / NCTC 10114 / PG1)</name>
    <dbReference type="NCBI Taxonomy" id="272632"/>
    <lineage>
        <taxon>Bacteria</taxon>
        <taxon>Bacillati</taxon>
        <taxon>Mycoplasmatota</taxon>
        <taxon>Mollicutes</taxon>
        <taxon>Mycoplasmataceae</taxon>
        <taxon>Mycoplasma</taxon>
    </lineage>
</organism>
<dbReference type="NCBIfam" id="NF038029">
    <property type="entry name" value="LP_plasma"/>
    <property type="match status" value="1"/>
</dbReference>
<dbReference type="EMBL" id="BX293980">
    <property type="protein sequence ID" value="CAE77026.1"/>
    <property type="molecule type" value="Genomic_DNA"/>
</dbReference>
<reference evidence="2 3" key="1">
    <citation type="journal article" date="2004" name="Genome Res.">
        <title>The genome sequence of Mycoplasma mycoides subsp. mycoides SC type strain PG1T, the causative agent of contagious bovine pleuropneumonia (CBPP).</title>
        <authorList>
            <person name="Westberg J."/>
            <person name="Persson A."/>
            <person name="Holmberg A."/>
            <person name="Goesmann A."/>
            <person name="Lundeberg J."/>
            <person name="Johansson K.-E."/>
            <person name="Pettersson B."/>
            <person name="Uhlen M."/>
        </authorList>
    </citation>
    <scope>NUCLEOTIDE SEQUENCE [LARGE SCALE GENOMIC DNA]</scope>
    <source>
        <strain evidence="2 3">PG1</strain>
    </source>
</reference>
<dbReference type="InterPro" id="IPR054816">
    <property type="entry name" value="Lipoprotein_mollicutes-type_CS"/>
</dbReference>
<feature type="compositionally biased region" description="Basic and acidic residues" evidence="1">
    <location>
        <begin position="105"/>
        <end position="133"/>
    </location>
</feature>